<organism evidence="2 3">
    <name type="scientific">Exophiala aquamarina CBS 119918</name>
    <dbReference type="NCBI Taxonomy" id="1182545"/>
    <lineage>
        <taxon>Eukaryota</taxon>
        <taxon>Fungi</taxon>
        <taxon>Dikarya</taxon>
        <taxon>Ascomycota</taxon>
        <taxon>Pezizomycotina</taxon>
        <taxon>Eurotiomycetes</taxon>
        <taxon>Chaetothyriomycetidae</taxon>
        <taxon>Chaetothyriales</taxon>
        <taxon>Herpotrichiellaceae</taxon>
        <taxon>Exophiala</taxon>
    </lineage>
</organism>
<dbReference type="HOGENOM" id="CLU_527878_0_0_1"/>
<dbReference type="EMBL" id="AMGV01000015">
    <property type="protein sequence ID" value="KEF53013.1"/>
    <property type="molecule type" value="Genomic_DNA"/>
</dbReference>
<evidence type="ECO:0000256" key="1">
    <source>
        <dbReference type="SAM" id="MobiDB-lite"/>
    </source>
</evidence>
<protein>
    <recommendedName>
        <fullName evidence="4">F-box domain-containing protein</fullName>
    </recommendedName>
</protein>
<proteinExistence type="predicted"/>
<feature type="compositionally biased region" description="Basic residues" evidence="1">
    <location>
        <begin position="1"/>
        <end position="13"/>
    </location>
</feature>
<dbReference type="GeneID" id="25285822"/>
<evidence type="ECO:0000313" key="3">
    <source>
        <dbReference type="Proteomes" id="UP000027920"/>
    </source>
</evidence>
<dbReference type="OrthoDB" id="4176762at2759"/>
<evidence type="ECO:0008006" key="4">
    <source>
        <dbReference type="Google" id="ProtNLM"/>
    </source>
</evidence>
<sequence>MLVLQRMRRRFSRSKSVPTTTDAGTGDDELQPCPRKAFSLTPSDEELMSKLTFSEDTQLIERAPRQQTPSIATGYSERTVFNSVDTGFLSLPTELLMFLQPYLTLGSEVALRHSCSRFFQLYTTPSFILTGEELFNFLCMTERDQDPAELEKLVCGHCQELHHRSTFPAAEIKQPPTVRDCRQIWLCAHRHLGYQKSVRMLKAGVESPFRVENLLPCSRCRSSIRNRSVADRPEKGNPLADLENPKSESLLISKIGLLQTPSPLYNVRTSGGSGMYKEIFQAKSVSAALQAINFRICPHIQLGDPYILSKFCRACINTQRLPPGVKSPPCINENKRDISEGKARSKCKGTCFTRGCKTQFMFQARESLAPDASGRHQVWLIIVVYRWLGPLLTDAPDSTWRGHAVDHNERKEMRSQWVAWERANRQGRECIPNWSICLLHPEDSNLR</sequence>
<feature type="compositionally biased region" description="Polar residues" evidence="1">
    <location>
        <begin position="14"/>
        <end position="23"/>
    </location>
</feature>
<accession>A0A072P158</accession>
<dbReference type="VEuPathDB" id="FungiDB:A1O9_10921"/>
<evidence type="ECO:0000313" key="2">
    <source>
        <dbReference type="EMBL" id="KEF53013.1"/>
    </source>
</evidence>
<feature type="region of interest" description="Disordered" evidence="1">
    <location>
        <begin position="1"/>
        <end position="33"/>
    </location>
</feature>
<gene>
    <name evidence="2" type="ORF">A1O9_10921</name>
</gene>
<keyword evidence="3" id="KW-1185">Reference proteome</keyword>
<dbReference type="RefSeq" id="XP_013255603.1">
    <property type="nucleotide sequence ID" value="XM_013400149.1"/>
</dbReference>
<reference evidence="2 3" key="1">
    <citation type="submission" date="2013-03" db="EMBL/GenBank/DDBJ databases">
        <title>The Genome Sequence of Exophiala aquamarina CBS 119918.</title>
        <authorList>
            <consortium name="The Broad Institute Genomics Platform"/>
            <person name="Cuomo C."/>
            <person name="de Hoog S."/>
            <person name="Gorbushina A."/>
            <person name="Walker B."/>
            <person name="Young S.K."/>
            <person name="Zeng Q."/>
            <person name="Gargeya S."/>
            <person name="Fitzgerald M."/>
            <person name="Haas B."/>
            <person name="Abouelleil A."/>
            <person name="Allen A.W."/>
            <person name="Alvarado L."/>
            <person name="Arachchi H.M."/>
            <person name="Berlin A.M."/>
            <person name="Chapman S.B."/>
            <person name="Gainer-Dewar J."/>
            <person name="Goldberg J."/>
            <person name="Griggs A."/>
            <person name="Gujja S."/>
            <person name="Hansen M."/>
            <person name="Howarth C."/>
            <person name="Imamovic A."/>
            <person name="Ireland A."/>
            <person name="Larimer J."/>
            <person name="McCowan C."/>
            <person name="Murphy C."/>
            <person name="Pearson M."/>
            <person name="Poon T.W."/>
            <person name="Priest M."/>
            <person name="Roberts A."/>
            <person name="Saif S."/>
            <person name="Shea T."/>
            <person name="Sisk P."/>
            <person name="Sykes S."/>
            <person name="Wortman J."/>
            <person name="Nusbaum C."/>
            <person name="Birren B."/>
        </authorList>
    </citation>
    <scope>NUCLEOTIDE SEQUENCE [LARGE SCALE GENOMIC DNA]</scope>
    <source>
        <strain evidence="2 3">CBS 119918</strain>
    </source>
</reference>
<dbReference type="AlphaFoldDB" id="A0A072P158"/>
<comment type="caution">
    <text evidence="2">The sequence shown here is derived from an EMBL/GenBank/DDBJ whole genome shotgun (WGS) entry which is preliminary data.</text>
</comment>
<name>A0A072P158_9EURO</name>
<dbReference type="Proteomes" id="UP000027920">
    <property type="component" value="Unassembled WGS sequence"/>
</dbReference>